<evidence type="ECO:0000313" key="8">
    <source>
        <dbReference type="EMBL" id="EFG09828.1"/>
    </source>
</evidence>
<feature type="compositionally biased region" description="Low complexity" evidence="7">
    <location>
        <begin position="8"/>
        <end position="47"/>
    </location>
</feature>
<dbReference type="PROSITE" id="PS00444">
    <property type="entry name" value="POLYPRENYL_SYNTHASE_2"/>
    <property type="match status" value="1"/>
</dbReference>
<organism evidence="8 9">
    <name type="scientific">Streptomyces clavuligerus</name>
    <dbReference type="NCBI Taxonomy" id="1901"/>
    <lineage>
        <taxon>Bacteria</taxon>
        <taxon>Bacillati</taxon>
        <taxon>Actinomycetota</taxon>
        <taxon>Actinomycetes</taxon>
        <taxon>Kitasatosporales</taxon>
        <taxon>Streptomycetaceae</taxon>
        <taxon>Streptomyces</taxon>
    </lineage>
</organism>
<dbReference type="PANTHER" id="PTHR12001:SF85">
    <property type="entry name" value="SHORT CHAIN ISOPRENYL DIPHOSPHATE SYNTHASE"/>
    <property type="match status" value="1"/>
</dbReference>
<dbReference type="CDD" id="cd00685">
    <property type="entry name" value="Trans_IPPS_HT"/>
    <property type="match status" value="1"/>
</dbReference>
<dbReference type="AlphaFoldDB" id="E2PUT1"/>
<dbReference type="STRING" id="1901.BB341_05125"/>
<reference evidence="8 9" key="1">
    <citation type="journal article" date="2010" name="Genome Biol. Evol.">
        <title>The sequence of a 1.8-mb bacterial linear plasmid reveals a rich evolutionary reservoir of secondary metabolic pathways.</title>
        <authorList>
            <person name="Medema M.H."/>
            <person name="Trefzer A."/>
            <person name="Kovalchuk A."/>
            <person name="van den Berg M."/>
            <person name="Mueller U."/>
            <person name="Heijne W."/>
            <person name="Wu L."/>
            <person name="Alam M.T."/>
            <person name="Ronning C.M."/>
            <person name="Nierman W.C."/>
            <person name="Bovenberg R.A.L."/>
            <person name="Breitling R."/>
            <person name="Takano E."/>
        </authorList>
    </citation>
    <scope>NUCLEOTIDE SEQUENCE [LARGE SCALE GENOMIC DNA]</scope>
    <source>
        <strain evidence="9">ATCC 27064 / DSM 738 / JCM 4710 / NBRC 13307 / NCIMB 12785 / NRRL 3585 / VKM Ac-602</strain>
    </source>
</reference>
<dbReference type="GO" id="GO:0004659">
    <property type="term" value="F:prenyltransferase activity"/>
    <property type="evidence" value="ECO:0007669"/>
    <property type="project" value="InterPro"/>
</dbReference>
<dbReference type="Pfam" id="PF00348">
    <property type="entry name" value="polyprenyl_synt"/>
    <property type="match status" value="1"/>
</dbReference>
<keyword evidence="3 6" id="KW-0808">Transferase</keyword>
<evidence type="ECO:0000256" key="4">
    <source>
        <dbReference type="ARBA" id="ARBA00022723"/>
    </source>
</evidence>
<proteinExistence type="inferred from homology"/>
<dbReference type="PANTHER" id="PTHR12001">
    <property type="entry name" value="GERANYLGERANYL PYROPHOSPHATE SYNTHASE"/>
    <property type="match status" value="1"/>
</dbReference>
<accession>E2PUT1</accession>
<dbReference type="Proteomes" id="UP000002357">
    <property type="component" value="Chromosome"/>
</dbReference>
<evidence type="ECO:0000256" key="1">
    <source>
        <dbReference type="ARBA" id="ARBA00001946"/>
    </source>
</evidence>
<dbReference type="eggNOG" id="COG0142">
    <property type="taxonomic scope" value="Bacteria"/>
</dbReference>
<dbReference type="InterPro" id="IPR000092">
    <property type="entry name" value="Polyprenyl_synt"/>
</dbReference>
<dbReference type="InterPro" id="IPR033749">
    <property type="entry name" value="Polyprenyl_synt_CS"/>
</dbReference>
<evidence type="ECO:0000256" key="7">
    <source>
        <dbReference type="SAM" id="MobiDB-lite"/>
    </source>
</evidence>
<sequence>MTAMTAEPGTPLSAAGPGTAPAPDTPPAAAGPGTAKTPRAAATGPFTPARPGPGPGPGPGRRTPPPGHGPATAAPSALDTLKVRVDRALATFARDETALLEAVDPELGPVGEQLRAVVARGKRLRAAFCYWGWRAAGRDDTDDIVRAAAAMELVHAAAVVHDDLIDHSAVRHGSPTAHRALVPPGRAVGDDAARSAAGRALALLAGDLLISWSGQLFTECGLPGAYLNRARPLWATLARELIAGECLEVLRTGPSVLDGPEGPDGRTPVGADSSLQIVRYKTAKYTVEHPLHIGALLGGAPPALLDTFTAYGVPLGEAFQLRDDLLGVFGEPDTTGKSNLDDITGAKPTVLLALMRQRASDAERQELRALLDPRPDAVPGRLARFREIAVRTGAREEVERLIATRAETAARAVDTAHRTGLLPAHAAEALHTLARRSLARSH</sequence>
<feature type="region of interest" description="Disordered" evidence="7">
    <location>
        <begin position="1"/>
        <end position="78"/>
    </location>
</feature>
<dbReference type="EMBL" id="CM000913">
    <property type="protein sequence ID" value="EFG09828.1"/>
    <property type="molecule type" value="Genomic_DNA"/>
</dbReference>
<comment type="cofactor">
    <cofactor evidence="1">
        <name>Mg(2+)</name>
        <dbReference type="ChEBI" id="CHEBI:18420"/>
    </cofactor>
</comment>
<evidence type="ECO:0000256" key="6">
    <source>
        <dbReference type="RuleBase" id="RU004466"/>
    </source>
</evidence>
<dbReference type="InterPro" id="IPR008949">
    <property type="entry name" value="Isoprenoid_synthase_dom_sf"/>
</dbReference>
<evidence type="ECO:0000256" key="2">
    <source>
        <dbReference type="ARBA" id="ARBA00006706"/>
    </source>
</evidence>
<feature type="compositionally biased region" description="Pro residues" evidence="7">
    <location>
        <begin position="48"/>
        <end position="68"/>
    </location>
</feature>
<evidence type="ECO:0000256" key="3">
    <source>
        <dbReference type="ARBA" id="ARBA00022679"/>
    </source>
</evidence>
<protein>
    <submittedName>
        <fullName evidence="8">Polyprenyl synthetase</fullName>
    </submittedName>
</protein>
<dbReference type="GO" id="GO:0046872">
    <property type="term" value="F:metal ion binding"/>
    <property type="evidence" value="ECO:0007669"/>
    <property type="project" value="UniProtKB-KW"/>
</dbReference>
<keyword evidence="5" id="KW-0460">Magnesium</keyword>
<dbReference type="Gene3D" id="1.10.600.10">
    <property type="entry name" value="Farnesyl Diphosphate Synthase"/>
    <property type="match status" value="1"/>
</dbReference>
<evidence type="ECO:0000256" key="5">
    <source>
        <dbReference type="ARBA" id="ARBA00022842"/>
    </source>
</evidence>
<name>E2PUT1_STRCL</name>
<keyword evidence="4" id="KW-0479">Metal-binding</keyword>
<comment type="similarity">
    <text evidence="2 6">Belongs to the FPP/GGPP synthase family.</text>
</comment>
<dbReference type="SFLD" id="SFLDS00005">
    <property type="entry name" value="Isoprenoid_Synthase_Type_I"/>
    <property type="match status" value="1"/>
</dbReference>
<gene>
    <name evidence="8" type="ORF">SCLAV_4756</name>
</gene>
<evidence type="ECO:0000313" key="9">
    <source>
        <dbReference type="Proteomes" id="UP000002357"/>
    </source>
</evidence>
<keyword evidence="9" id="KW-1185">Reference proteome</keyword>
<dbReference type="GO" id="GO:0008299">
    <property type="term" value="P:isoprenoid biosynthetic process"/>
    <property type="evidence" value="ECO:0007669"/>
    <property type="project" value="InterPro"/>
</dbReference>
<dbReference type="SUPFAM" id="SSF48576">
    <property type="entry name" value="Terpenoid synthases"/>
    <property type="match status" value="1"/>
</dbReference>